<sequence>MYFGEPKYYLFKMKKGIADQCTRLPWPALCSHVKKFLPQAWIPELEEISFFRLGEVEEIFAFRGGRLEGMEEWESSLSPLFSQPGTQCHFESLYLRRVTEDDLLHLMSALQGQVADRYKAAIDEAYLKRRFRKAPYHLPKEFDLRENFAADPDFPRLTLYFLQLSQFQVFDLLRICKRMDWTRDILVHVYG</sequence>
<dbReference type="RefSeq" id="WP_072936050.1">
    <property type="nucleotide sequence ID" value="NZ_FQUG01000007.1"/>
</dbReference>
<reference evidence="1 2" key="1">
    <citation type="submission" date="2016-11" db="EMBL/GenBank/DDBJ databases">
        <authorList>
            <person name="Jaros S."/>
            <person name="Januszkiewicz K."/>
            <person name="Wedrychowicz H."/>
        </authorList>
    </citation>
    <scope>NUCLEOTIDE SEQUENCE [LARGE SCALE GENOMIC DNA]</scope>
    <source>
        <strain evidence="1 2">DSM 10502</strain>
    </source>
</reference>
<evidence type="ECO:0000313" key="1">
    <source>
        <dbReference type="EMBL" id="SHF14684.1"/>
    </source>
</evidence>
<gene>
    <name evidence="1" type="ORF">SAMN02745190_01976</name>
</gene>
<dbReference type="Proteomes" id="UP000184404">
    <property type="component" value="Unassembled WGS sequence"/>
</dbReference>
<keyword evidence="2" id="KW-1185">Reference proteome</keyword>
<name>A0A1M4Z9J4_9FIRM</name>
<dbReference type="EMBL" id="FQUG01000007">
    <property type="protein sequence ID" value="SHF14684.1"/>
    <property type="molecule type" value="Genomic_DNA"/>
</dbReference>
<dbReference type="STRING" id="1123243.SAMN02745190_01976"/>
<dbReference type="AlphaFoldDB" id="A0A1M4Z9J4"/>
<protein>
    <submittedName>
        <fullName evidence="1">Uncharacterized protein</fullName>
    </submittedName>
</protein>
<proteinExistence type="predicted"/>
<organism evidence="1 2">
    <name type="scientific">Schwartzia succinivorans DSM 10502</name>
    <dbReference type="NCBI Taxonomy" id="1123243"/>
    <lineage>
        <taxon>Bacteria</taxon>
        <taxon>Bacillati</taxon>
        <taxon>Bacillota</taxon>
        <taxon>Negativicutes</taxon>
        <taxon>Selenomonadales</taxon>
        <taxon>Selenomonadaceae</taxon>
        <taxon>Schwartzia</taxon>
    </lineage>
</organism>
<accession>A0A1M4Z9J4</accession>
<evidence type="ECO:0000313" key="2">
    <source>
        <dbReference type="Proteomes" id="UP000184404"/>
    </source>
</evidence>